<dbReference type="EMBL" id="JACHET010000001">
    <property type="protein sequence ID" value="MBB6184823.1"/>
    <property type="molecule type" value="Genomic_DNA"/>
</dbReference>
<dbReference type="Proteomes" id="UP000560000">
    <property type="component" value="Unassembled WGS sequence"/>
</dbReference>
<dbReference type="STRING" id="1543381.LF63_0100390"/>
<organism evidence="3 5">
    <name type="scientific">Oleiagrimonas soli</name>
    <dbReference type="NCBI Taxonomy" id="1543381"/>
    <lineage>
        <taxon>Bacteria</taxon>
        <taxon>Pseudomonadati</taxon>
        <taxon>Pseudomonadota</taxon>
        <taxon>Gammaproteobacteria</taxon>
        <taxon>Lysobacterales</taxon>
        <taxon>Rhodanobacteraceae</taxon>
        <taxon>Oleiagrimonas</taxon>
    </lineage>
</organism>
<dbReference type="Pfam" id="PF09722">
    <property type="entry name" value="Xre_MbcA_ParS_C"/>
    <property type="match status" value="1"/>
</dbReference>
<name>A0A099D1G4_9GAMM</name>
<evidence type="ECO:0000313" key="5">
    <source>
        <dbReference type="Proteomes" id="UP000029708"/>
    </source>
</evidence>
<evidence type="ECO:0000313" key="3">
    <source>
        <dbReference type="EMBL" id="KGI79145.1"/>
    </source>
</evidence>
<sequence length="125" mass="14114">MSTHAHDGALDGPALRAFFRLAEAWNLRVAEQRTLLGDPPQSTFYKWKREGEGSLGRDTLERISYLLGIWKDLQILLPNTERADAWVRRPNTAAPFGGRSALDRMLSGNVADLYVVREYLDAQRG</sequence>
<protein>
    <submittedName>
        <fullName evidence="3">Uncharacterized protein</fullName>
    </submittedName>
</protein>
<dbReference type="GO" id="GO:0003677">
    <property type="term" value="F:DNA binding"/>
    <property type="evidence" value="ECO:0007669"/>
    <property type="project" value="InterPro"/>
</dbReference>
<evidence type="ECO:0000259" key="2">
    <source>
        <dbReference type="Pfam" id="PF20432"/>
    </source>
</evidence>
<reference evidence="4 6" key="2">
    <citation type="submission" date="2020-08" db="EMBL/GenBank/DDBJ databases">
        <title>Genomic Encyclopedia of Type Strains, Phase IV (KMG-IV): sequencing the most valuable type-strain genomes for metagenomic binning, comparative biology and taxonomic classification.</title>
        <authorList>
            <person name="Goeker M."/>
        </authorList>
    </citation>
    <scope>NUCLEOTIDE SEQUENCE [LARGE SCALE GENOMIC DNA]</scope>
    <source>
        <strain evidence="4 6">DSM 107085</strain>
    </source>
</reference>
<dbReference type="RefSeq" id="WP_043098872.1">
    <property type="nucleotide sequence ID" value="NZ_JACHET010000001.1"/>
</dbReference>
<dbReference type="AlphaFoldDB" id="A0A099D1G4"/>
<comment type="caution">
    <text evidence="3">The sequence shown here is derived from an EMBL/GenBank/DDBJ whole genome shotgun (WGS) entry which is preliminary data.</text>
</comment>
<dbReference type="Proteomes" id="UP000029708">
    <property type="component" value="Unassembled WGS sequence"/>
</dbReference>
<accession>A0A099D1G4</accession>
<dbReference type="InterPro" id="IPR046847">
    <property type="entry name" value="Xre-like_HTH"/>
</dbReference>
<keyword evidence="5" id="KW-1185">Reference proteome</keyword>
<dbReference type="EMBL" id="JROI01000002">
    <property type="protein sequence ID" value="KGI79145.1"/>
    <property type="molecule type" value="Genomic_DNA"/>
</dbReference>
<reference evidence="3 5" key="1">
    <citation type="submission" date="2014-09" db="EMBL/GenBank/DDBJ databases">
        <title>Xanthomonadaceae 3.5X direct submission.</title>
        <authorList>
            <person name="Fang T."/>
            <person name="Wang H."/>
        </authorList>
    </citation>
    <scope>NUCLEOTIDE SEQUENCE [LARGE SCALE GENOMIC DNA]</scope>
    <source>
        <strain evidence="3 5">3.5X</strain>
    </source>
</reference>
<dbReference type="InterPro" id="IPR024467">
    <property type="entry name" value="Xre/MbcA/ParS-like_toxin-bd"/>
</dbReference>
<feature type="domain" description="Antitoxin Xre-like helix-turn-helix" evidence="2">
    <location>
        <begin position="6"/>
        <end position="68"/>
    </location>
</feature>
<feature type="domain" description="Antitoxin Xre/MbcA/ParS-like toxin-binding" evidence="1">
    <location>
        <begin position="73"/>
        <end position="125"/>
    </location>
</feature>
<dbReference type="Pfam" id="PF20432">
    <property type="entry name" value="Xre-like-HTH"/>
    <property type="match status" value="1"/>
</dbReference>
<evidence type="ECO:0000313" key="4">
    <source>
        <dbReference type="EMBL" id="MBB6184823.1"/>
    </source>
</evidence>
<gene>
    <name evidence="4" type="ORF">HNQ86_002168</name>
    <name evidence="3" type="ORF">LF63_0100390</name>
</gene>
<evidence type="ECO:0000313" key="6">
    <source>
        <dbReference type="Proteomes" id="UP000560000"/>
    </source>
</evidence>
<evidence type="ECO:0000259" key="1">
    <source>
        <dbReference type="Pfam" id="PF09722"/>
    </source>
</evidence>
<dbReference type="HOGENOM" id="CLU_123925_0_0_6"/>
<proteinExistence type="predicted"/>